<dbReference type="BioCyc" id="JESP1508404:G14D9-13108-MONOMER"/>
<dbReference type="Proteomes" id="UP000031449">
    <property type="component" value="Plasmid unnamed"/>
</dbReference>
<gene>
    <name evidence="1" type="ORF">JMA_38240</name>
</gene>
<sequence length="47" mass="5429">MSKLIENMTSEELRTLSLLGGEPEILTPEEEQERLQALQDLENEFHS</sequence>
<dbReference type="KEGG" id="jeo:JMA_38240"/>
<evidence type="ECO:0000313" key="2">
    <source>
        <dbReference type="Proteomes" id="UP000031449"/>
    </source>
</evidence>
<protein>
    <submittedName>
        <fullName evidence="1">Uncharacterized protein</fullName>
    </submittedName>
</protein>
<keyword evidence="1" id="KW-0614">Plasmid</keyword>
<keyword evidence="2" id="KW-1185">Reference proteome</keyword>
<evidence type="ECO:0000313" key="1">
    <source>
        <dbReference type="EMBL" id="AJD93142.1"/>
    </source>
</evidence>
<dbReference type="EMBL" id="CP009417">
    <property type="protein sequence ID" value="AJD93142.1"/>
    <property type="molecule type" value="Genomic_DNA"/>
</dbReference>
<organism evidence="1 2">
    <name type="scientific">Jeotgalibacillus malaysiensis</name>
    <dbReference type="NCBI Taxonomy" id="1508404"/>
    <lineage>
        <taxon>Bacteria</taxon>
        <taxon>Bacillati</taxon>
        <taxon>Bacillota</taxon>
        <taxon>Bacilli</taxon>
        <taxon>Bacillales</taxon>
        <taxon>Caryophanaceae</taxon>
        <taxon>Jeotgalibacillus</taxon>
    </lineage>
</organism>
<reference evidence="1 2" key="1">
    <citation type="submission" date="2014-08" db="EMBL/GenBank/DDBJ databases">
        <title>Complete genome of a marine bacteria Jeotgalibacillus malaysiensis.</title>
        <authorList>
            <person name="Yaakop A.S."/>
            <person name="Chan K.-G."/>
            <person name="Goh K.M."/>
        </authorList>
    </citation>
    <scope>NUCLEOTIDE SEQUENCE [LARGE SCALE GENOMIC DNA]</scope>
    <source>
        <strain evidence="1 2">D5</strain>
        <plasmid evidence="2">Plasmid</plasmid>
    </source>
</reference>
<dbReference type="AlphaFoldDB" id="A0A0B5AWR4"/>
<dbReference type="HOGENOM" id="CLU_3169063_0_0_9"/>
<proteinExistence type="predicted"/>
<accession>A0A0B5AWR4</accession>
<name>A0A0B5AWR4_9BACL</name>
<geneLocation type="plasmid" evidence="2"/>